<keyword evidence="9" id="KW-1185">Reference proteome</keyword>
<feature type="domain" description="THAP-type" evidence="7">
    <location>
        <begin position="1"/>
        <end position="98"/>
    </location>
</feature>
<dbReference type="InterPro" id="IPR048365">
    <property type="entry name" value="TNP-like_RNaseH_N"/>
</dbReference>
<dbReference type="SMART" id="SM00980">
    <property type="entry name" value="THAP"/>
    <property type="match status" value="1"/>
</dbReference>
<dbReference type="Pfam" id="PF21787">
    <property type="entry name" value="TNP-like_RNaseH_N"/>
    <property type="match status" value="1"/>
</dbReference>
<dbReference type="Gene3D" id="6.20.210.20">
    <property type="entry name" value="THAP domain"/>
    <property type="match status" value="1"/>
</dbReference>
<evidence type="ECO:0000256" key="5">
    <source>
        <dbReference type="PROSITE-ProRule" id="PRU00309"/>
    </source>
</evidence>
<dbReference type="VEuPathDB" id="VectorBase:LOC119168339"/>
<keyword evidence="3" id="KW-0862">Zinc</keyword>
<dbReference type="PROSITE" id="PS50950">
    <property type="entry name" value="ZF_THAP"/>
    <property type="match status" value="1"/>
</dbReference>
<dbReference type="Proteomes" id="UP000821866">
    <property type="component" value="Chromosome 11"/>
</dbReference>
<dbReference type="InterPro" id="IPR006612">
    <property type="entry name" value="THAP_Znf"/>
</dbReference>
<sequence length="1302" mass="146607">MPNTCCVPGCHSGYKGTVEKVSLFCLPANAEQRVRWKRAIPRQETAGFSFESKYARVCEKHFDASDIVRADVCTVNGDIVSLPRERPRLVEDAVPRIFEGLPSYLSKPKQRSRATKGPPLKRPRELSPDCDATVANADVSSAADKEIEDVVRTENRNGYADAECQTEVTVCSASELQRVKAQLRSVKQQLQSCVLMFDEMSVRKSLHVRESDMALLGKVDLAEHTKPTDQVKDGDHVLVFLFRPFLGGWSQTVGAFCTSGAAPGSTVAKLILQCIVLLSNAGVIVEAVTCDNSTSNRSALNSLGKYLQSLFIFKLPGDKEVQHSHFEALLDYEEQQAGLRAVPKLTKAHISPNAFQKLSVRLAVQSRAELAGRVLWLTGACVSAGSLSGMRNVSRDGDQTWSTVCIVQRVRKGSPKLQLETNSVYVKKTTKSLDVVNAHLTSGAVKLHEKLKFANATFTCKHGGNFRTRVTGVRPNQRTIKSDCPAKIVFAAWRGSQELEITCTVLDHNHETVMFASYLESRRLNDDCNRVGTAAIASAGCGSYNKHRMPLFVFMVEDGAGSSHVVAYAFVASEQQHVVSKLLETFVKENAKTSETNVVIVDKDFTEIAAIRETYNSKPAVQLCRFHVMKAFRAAAGRLAHSTEERERLICSFGEMVCAPTPEKFEDAQTDFLRHANAEACAYFQKKWADITNMWARHLCDKQFTAGSKTSCMCNEDVHVLLVRSVRRGLSDEDIQAILFEWPSGSECSDLDSSDDERVEAEPSSKGPIDEYIEDSSDDEDLEVQQSSTVKNKVKKIWHWVKKDVPINEGFPESELVPLVTPEEAKTPLHMFSKLVDDGLVEHLTFETNRFRVQNNKTKVKPVRVDEIRKFLGIVLYMSVVCLPFRRMYWSRLLRQTHVAECMSRNRFDEIISLFHAVNNDDEKKKGEDGYDCLYRVRPVLTRLNRNFLAAAEMEPCLAVEEMMIPFKGRHSLKVYMQKKPRKWGYKLWTLAGRSGYVYRFELYGDNLVSEPADLHHAIGESGKIVVRLTEGCQGKEVFCDNFFASAELLAEMKQRDLGCTSTLRSGRTGRCPLQNEKELKTNGRGSFDFRHEKDSGIVICQWYDNRTVTIGSNKHSVNPVGSCRRYDRKKKSFVDVQRPSLVKVYNQSMGGVDRADQLLAFYRNDLKTKKWYKRIIFHLLHLAVVNSWQLYRAKKGSVMQLAHFKLQIALGLMKAAQAAEDVEEERDVSSTSLSNRASDIPGAVWYDFVNHIPVKIAQPNAQRCKMSQCKRKTRMQCKKCKVYLCIEVDGPTNCFEQFHLV</sequence>
<proteinExistence type="predicted"/>
<dbReference type="GO" id="GO:0003677">
    <property type="term" value="F:DNA binding"/>
    <property type="evidence" value="ECO:0007669"/>
    <property type="project" value="UniProtKB-UniRule"/>
</dbReference>
<dbReference type="SMART" id="SM00692">
    <property type="entry name" value="DM3"/>
    <property type="match status" value="1"/>
</dbReference>
<dbReference type="InterPro" id="IPR038441">
    <property type="entry name" value="THAP_Znf_sf"/>
</dbReference>
<evidence type="ECO:0000256" key="1">
    <source>
        <dbReference type="ARBA" id="ARBA00022723"/>
    </source>
</evidence>
<evidence type="ECO:0000256" key="4">
    <source>
        <dbReference type="ARBA" id="ARBA00023125"/>
    </source>
</evidence>
<name>A0A9J6EP71_RHIMP</name>
<dbReference type="VEuPathDB" id="VectorBase:LOC119173975"/>
<dbReference type="VEuPathDB" id="VectorBase:LOC119163106"/>
<accession>A0A9J6EP71</accession>
<dbReference type="EMBL" id="JABSTU010000003">
    <property type="protein sequence ID" value="KAH8035908.1"/>
    <property type="molecule type" value="Genomic_DNA"/>
</dbReference>
<dbReference type="VEuPathDB" id="VectorBase:LOC119173294"/>
<gene>
    <name evidence="8" type="ORF">HPB51_011006</name>
</gene>
<evidence type="ECO:0000256" key="2">
    <source>
        <dbReference type="ARBA" id="ARBA00022771"/>
    </source>
</evidence>
<evidence type="ECO:0000313" key="9">
    <source>
        <dbReference type="Proteomes" id="UP000821866"/>
    </source>
</evidence>
<keyword evidence="2 5" id="KW-0863">Zinc-finger</keyword>
<dbReference type="SUPFAM" id="SSF57716">
    <property type="entry name" value="Glucocorticoid receptor-like (DNA-binding domain)"/>
    <property type="match status" value="1"/>
</dbReference>
<feature type="region of interest" description="Disordered" evidence="6">
    <location>
        <begin position="107"/>
        <end position="128"/>
    </location>
</feature>
<protein>
    <recommendedName>
        <fullName evidence="7">THAP-type domain-containing protein</fullName>
    </recommendedName>
</protein>
<keyword evidence="4 5" id="KW-0238">DNA-binding</keyword>
<dbReference type="Pfam" id="PF13843">
    <property type="entry name" value="DDE_Tnp_1_7"/>
    <property type="match status" value="1"/>
</dbReference>
<evidence type="ECO:0000313" key="8">
    <source>
        <dbReference type="EMBL" id="KAH8035908.1"/>
    </source>
</evidence>
<keyword evidence="1" id="KW-0479">Metal-binding</keyword>
<dbReference type="PANTHER" id="PTHR47272">
    <property type="entry name" value="DDE_TNP_1_7 DOMAIN-CONTAINING PROTEIN"/>
    <property type="match status" value="1"/>
</dbReference>
<evidence type="ECO:0000259" key="7">
    <source>
        <dbReference type="PROSITE" id="PS50950"/>
    </source>
</evidence>
<dbReference type="InterPro" id="IPR029526">
    <property type="entry name" value="PGBD"/>
</dbReference>
<dbReference type="Pfam" id="PF21056">
    <property type="entry name" value="ZSWIM1-3_RNaseH-like"/>
    <property type="match status" value="1"/>
</dbReference>
<dbReference type="Pfam" id="PF05485">
    <property type="entry name" value="THAP"/>
    <property type="match status" value="1"/>
</dbReference>
<feature type="compositionally biased region" description="Acidic residues" evidence="6">
    <location>
        <begin position="771"/>
        <end position="781"/>
    </location>
</feature>
<organism evidence="8 9">
    <name type="scientific">Rhipicephalus microplus</name>
    <name type="common">Cattle tick</name>
    <name type="synonym">Boophilus microplus</name>
    <dbReference type="NCBI Taxonomy" id="6941"/>
    <lineage>
        <taxon>Eukaryota</taxon>
        <taxon>Metazoa</taxon>
        <taxon>Ecdysozoa</taxon>
        <taxon>Arthropoda</taxon>
        <taxon>Chelicerata</taxon>
        <taxon>Arachnida</taxon>
        <taxon>Acari</taxon>
        <taxon>Parasitiformes</taxon>
        <taxon>Ixodida</taxon>
        <taxon>Ixodoidea</taxon>
        <taxon>Ixodidae</taxon>
        <taxon>Rhipicephalinae</taxon>
        <taxon>Rhipicephalus</taxon>
        <taxon>Boophilus</taxon>
    </lineage>
</organism>
<feature type="region of interest" description="Disordered" evidence="6">
    <location>
        <begin position="748"/>
        <end position="781"/>
    </location>
</feature>
<dbReference type="VEuPathDB" id="VectorBase:LOC119162065"/>
<feature type="compositionally biased region" description="Acidic residues" evidence="6">
    <location>
        <begin position="749"/>
        <end position="759"/>
    </location>
</feature>
<dbReference type="GO" id="GO:0008270">
    <property type="term" value="F:zinc ion binding"/>
    <property type="evidence" value="ECO:0007669"/>
    <property type="project" value="UniProtKB-KW"/>
</dbReference>
<evidence type="ECO:0000256" key="6">
    <source>
        <dbReference type="SAM" id="MobiDB-lite"/>
    </source>
</evidence>
<comment type="caution">
    <text evidence="8">The sequence shown here is derived from an EMBL/GenBank/DDBJ whole genome shotgun (WGS) entry which is preliminary data.</text>
</comment>
<reference evidence="8" key="1">
    <citation type="journal article" date="2020" name="Cell">
        <title>Large-Scale Comparative Analyses of Tick Genomes Elucidate Their Genetic Diversity and Vector Capacities.</title>
        <authorList>
            <consortium name="Tick Genome and Microbiome Consortium (TIGMIC)"/>
            <person name="Jia N."/>
            <person name="Wang J."/>
            <person name="Shi W."/>
            <person name="Du L."/>
            <person name="Sun Y."/>
            <person name="Zhan W."/>
            <person name="Jiang J.F."/>
            <person name="Wang Q."/>
            <person name="Zhang B."/>
            <person name="Ji P."/>
            <person name="Bell-Sakyi L."/>
            <person name="Cui X.M."/>
            <person name="Yuan T.T."/>
            <person name="Jiang B.G."/>
            <person name="Yang W.F."/>
            <person name="Lam T.T."/>
            <person name="Chang Q.C."/>
            <person name="Ding S.J."/>
            <person name="Wang X.J."/>
            <person name="Zhu J.G."/>
            <person name="Ruan X.D."/>
            <person name="Zhao L."/>
            <person name="Wei J.T."/>
            <person name="Ye R.Z."/>
            <person name="Que T.C."/>
            <person name="Du C.H."/>
            <person name="Zhou Y.H."/>
            <person name="Cheng J.X."/>
            <person name="Dai P.F."/>
            <person name="Guo W.B."/>
            <person name="Han X.H."/>
            <person name="Huang E.J."/>
            <person name="Li L.F."/>
            <person name="Wei W."/>
            <person name="Gao Y.C."/>
            <person name="Liu J.Z."/>
            <person name="Shao H.Z."/>
            <person name="Wang X."/>
            <person name="Wang C.C."/>
            <person name="Yang T.C."/>
            <person name="Huo Q.B."/>
            <person name="Li W."/>
            <person name="Chen H.Y."/>
            <person name="Chen S.E."/>
            <person name="Zhou L.G."/>
            <person name="Ni X.B."/>
            <person name="Tian J.H."/>
            <person name="Sheng Y."/>
            <person name="Liu T."/>
            <person name="Pan Y.S."/>
            <person name="Xia L.Y."/>
            <person name="Li J."/>
            <person name="Zhao F."/>
            <person name="Cao W.C."/>
        </authorList>
    </citation>
    <scope>NUCLEOTIDE SEQUENCE</scope>
    <source>
        <strain evidence="8">Rmic-2018</strain>
    </source>
</reference>
<dbReference type="PANTHER" id="PTHR47272:SF2">
    <property type="entry name" value="PIGGYBAC TRANSPOSABLE ELEMENT-DERIVED PROTEIN 3-LIKE"/>
    <property type="match status" value="1"/>
</dbReference>
<dbReference type="InterPro" id="IPR048324">
    <property type="entry name" value="ZSWIM1-3_RNaseH-like"/>
</dbReference>
<reference evidence="8" key="2">
    <citation type="submission" date="2021-09" db="EMBL/GenBank/DDBJ databases">
        <authorList>
            <person name="Jia N."/>
            <person name="Wang J."/>
            <person name="Shi W."/>
            <person name="Du L."/>
            <person name="Sun Y."/>
            <person name="Zhan W."/>
            <person name="Jiang J."/>
            <person name="Wang Q."/>
            <person name="Zhang B."/>
            <person name="Ji P."/>
            <person name="Sakyi L.B."/>
            <person name="Cui X."/>
            <person name="Yuan T."/>
            <person name="Jiang B."/>
            <person name="Yang W."/>
            <person name="Lam T.T.-Y."/>
            <person name="Chang Q."/>
            <person name="Ding S."/>
            <person name="Wang X."/>
            <person name="Zhu J."/>
            <person name="Ruan X."/>
            <person name="Zhao L."/>
            <person name="Wei J."/>
            <person name="Que T."/>
            <person name="Du C."/>
            <person name="Cheng J."/>
            <person name="Dai P."/>
            <person name="Han X."/>
            <person name="Huang E."/>
            <person name="Gao Y."/>
            <person name="Liu J."/>
            <person name="Shao H."/>
            <person name="Ye R."/>
            <person name="Li L."/>
            <person name="Wei W."/>
            <person name="Wang X."/>
            <person name="Wang C."/>
            <person name="Huo Q."/>
            <person name="Li W."/>
            <person name="Guo W."/>
            <person name="Chen H."/>
            <person name="Chen S."/>
            <person name="Zhou L."/>
            <person name="Zhou L."/>
            <person name="Ni X."/>
            <person name="Tian J."/>
            <person name="Zhou Y."/>
            <person name="Sheng Y."/>
            <person name="Liu T."/>
            <person name="Pan Y."/>
            <person name="Xia L."/>
            <person name="Li J."/>
            <person name="Zhao F."/>
            <person name="Cao W."/>
        </authorList>
    </citation>
    <scope>NUCLEOTIDE SEQUENCE</scope>
    <source>
        <strain evidence="8">Rmic-2018</strain>
        <tissue evidence="8">Larvae</tissue>
    </source>
</reference>
<evidence type="ECO:0000256" key="3">
    <source>
        <dbReference type="ARBA" id="ARBA00022833"/>
    </source>
</evidence>